<evidence type="ECO:0000313" key="2">
    <source>
        <dbReference type="Proteomes" id="UP000694864"/>
    </source>
</evidence>
<feature type="domain" description="Reverse transcriptase Ty1/copia-type" evidence="1">
    <location>
        <begin position="54"/>
        <end position="121"/>
    </location>
</feature>
<evidence type="ECO:0000313" key="3">
    <source>
        <dbReference type="RefSeq" id="XP_019091183.1"/>
    </source>
</evidence>
<organism evidence="2 3">
    <name type="scientific">Camelina sativa</name>
    <name type="common">False flax</name>
    <name type="synonym">Myagrum sativum</name>
    <dbReference type="NCBI Taxonomy" id="90675"/>
    <lineage>
        <taxon>Eukaryota</taxon>
        <taxon>Viridiplantae</taxon>
        <taxon>Streptophyta</taxon>
        <taxon>Embryophyta</taxon>
        <taxon>Tracheophyta</taxon>
        <taxon>Spermatophyta</taxon>
        <taxon>Magnoliopsida</taxon>
        <taxon>eudicotyledons</taxon>
        <taxon>Gunneridae</taxon>
        <taxon>Pentapetalae</taxon>
        <taxon>rosids</taxon>
        <taxon>malvids</taxon>
        <taxon>Brassicales</taxon>
        <taxon>Brassicaceae</taxon>
        <taxon>Camelineae</taxon>
        <taxon>Camelina</taxon>
    </lineage>
</organism>
<dbReference type="Pfam" id="PF07727">
    <property type="entry name" value="RVT_2"/>
    <property type="match status" value="1"/>
</dbReference>
<dbReference type="InterPro" id="IPR013103">
    <property type="entry name" value="RVT_2"/>
</dbReference>
<reference evidence="2" key="1">
    <citation type="journal article" date="2014" name="Nat. Commun.">
        <title>The emerging biofuel crop Camelina sativa retains a highly undifferentiated hexaploid genome structure.</title>
        <authorList>
            <person name="Kagale S."/>
            <person name="Koh C."/>
            <person name="Nixon J."/>
            <person name="Bollina V."/>
            <person name="Clarke W.E."/>
            <person name="Tuteja R."/>
            <person name="Spillane C."/>
            <person name="Robinson S.J."/>
            <person name="Links M.G."/>
            <person name="Clarke C."/>
            <person name="Higgins E.E."/>
            <person name="Huebert T."/>
            <person name="Sharpe A.G."/>
            <person name="Parkin I.A."/>
        </authorList>
    </citation>
    <scope>NUCLEOTIDE SEQUENCE [LARGE SCALE GENOMIC DNA]</scope>
    <source>
        <strain evidence="2">cv. DH55</strain>
    </source>
</reference>
<accession>A0ABM1QWP5</accession>
<dbReference type="RefSeq" id="XP_019091183.1">
    <property type="nucleotide sequence ID" value="XM_019235638.1"/>
</dbReference>
<keyword evidence="2" id="KW-1185">Reference proteome</keyword>
<name>A0ABM1QWP5_CAMSA</name>
<dbReference type="Proteomes" id="UP000694864">
    <property type="component" value="Chromosome 14"/>
</dbReference>
<protein>
    <submittedName>
        <fullName evidence="3">Uncharacterized protein LOC109128752</fullName>
    </submittedName>
</protein>
<reference evidence="3" key="2">
    <citation type="submission" date="2025-08" db="UniProtKB">
        <authorList>
            <consortium name="RefSeq"/>
        </authorList>
    </citation>
    <scope>IDENTIFICATION</scope>
    <source>
        <tissue evidence="3">Leaf</tissue>
    </source>
</reference>
<gene>
    <name evidence="3" type="primary">LOC109128752</name>
</gene>
<dbReference type="GeneID" id="109128752"/>
<sequence>MTTRSKSGIAKPKLVLSLNITTKSPLPKGHNHALQDPKWNPAMTDESGAMIKTKSWNLVPRPPKVNIVHSMWLFKHKYDANGALMRHKERLVANGKSQEQGVDYDETFSPVVKPATIRAVLDV</sequence>
<proteinExistence type="predicted"/>
<evidence type="ECO:0000259" key="1">
    <source>
        <dbReference type="Pfam" id="PF07727"/>
    </source>
</evidence>